<organism evidence="2 3">
    <name type="scientific">Coniophora puteana (strain RWD-64-598)</name>
    <name type="common">Brown rot fungus</name>
    <dbReference type="NCBI Taxonomy" id="741705"/>
    <lineage>
        <taxon>Eukaryota</taxon>
        <taxon>Fungi</taxon>
        <taxon>Dikarya</taxon>
        <taxon>Basidiomycota</taxon>
        <taxon>Agaricomycotina</taxon>
        <taxon>Agaricomycetes</taxon>
        <taxon>Agaricomycetidae</taxon>
        <taxon>Boletales</taxon>
        <taxon>Coniophorineae</taxon>
        <taxon>Coniophoraceae</taxon>
        <taxon>Coniophora</taxon>
    </lineage>
</organism>
<dbReference type="OrthoDB" id="2670173at2759"/>
<evidence type="ECO:0000313" key="2">
    <source>
        <dbReference type="EMBL" id="EIW74249.1"/>
    </source>
</evidence>
<proteinExistence type="predicted"/>
<sequence length="220" mass="24389">MASISWHNLRVILEVDVINPTMSLNAYGYLYAVITSQLTTYRLLTTEAAVYLIGPISQDILIALLQADGNPYIGSGMAWTSPAANGALIGYESLLSLLAIYHACKHFPQMLRKTPAGSTRSIASVAIRDNLVYFFVALAELIGSVFSSWIFPINTALEYWGIQHILQFVFLTMIGPWMILSLRKYHERDIEGRILDGDHELLTIVFQKGSLSASETGEVC</sequence>
<dbReference type="EMBL" id="JH711593">
    <property type="protein sequence ID" value="EIW74249.1"/>
    <property type="molecule type" value="Genomic_DNA"/>
</dbReference>
<reference evidence="3" key="1">
    <citation type="journal article" date="2012" name="Science">
        <title>The Paleozoic origin of enzymatic lignin decomposition reconstructed from 31 fungal genomes.</title>
        <authorList>
            <person name="Floudas D."/>
            <person name="Binder M."/>
            <person name="Riley R."/>
            <person name="Barry K."/>
            <person name="Blanchette R.A."/>
            <person name="Henrissat B."/>
            <person name="Martinez A.T."/>
            <person name="Otillar R."/>
            <person name="Spatafora J.W."/>
            <person name="Yadav J.S."/>
            <person name="Aerts A."/>
            <person name="Benoit I."/>
            <person name="Boyd A."/>
            <person name="Carlson A."/>
            <person name="Copeland A."/>
            <person name="Coutinho P.M."/>
            <person name="de Vries R.P."/>
            <person name="Ferreira P."/>
            <person name="Findley K."/>
            <person name="Foster B."/>
            <person name="Gaskell J."/>
            <person name="Glotzer D."/>
            <person name="Gorecki P."/>
            <person name="Heitman J."/>
            <person name="Hesse C."/>
            <person name="Hori C."/>
            <person name="Igarashi K."/>
            <person name="Jurgens J.A."/>
            <person name="Kallen N."/>
            <person name="Kersten P."/>
            <person name="Kohler A."/>
            <person name="Kuees U."/>
            <person name="Kumar T.K.A."/>
            <person name="Kuo A."/>
            <person name="LaButti K."/>
            <person name="Larrondo L.F."/>
            <person name="Lindquist E."/>
            <person name="Ling A."/>
            <person name="Lombard V."/>
            <person name="Lucas S."/>
            <person name="Lundell T."/>
            <person name="Martin R."/>
            <person name="McLaughlin D.J."/>
            <person name="Morgenstern I."/>
            <person name="Morin E."/>
            <person name="Murat C."/>
            <person name="Nagy L.G."/>
            <person name="Nolan M."/>
            <person name="Ohm R.A."/>
            <person name="Patyshakuliyeva A."/>
            <person name="Rokas A."/>
            <person name="Ruiz-Duenas F.J."/>
            <person name="Sabat G."/>
            <person name="Salamov A."/>
            <person name="Samejima M."/>
            <person name="Schmutz J."/>
            <person name="Slot J.C."/>
            <person name="St John F."/>
            <person name="Stenlid J."/>
            <person name="Sun H."/>
            <person name="Sun S."/>
            <person name="Syed K."/>
            <person name="Tsang A."/>
            <person name="Wiebenga A."/>
            <person name="Young D."/>
            <person name="Pisabarro A."/>
            <person name="Eastwood D.C."/>
            <person name="Martin F."/>
            <person name="Cullen D."/>
            <person name="Grigoriev I.V."/>
            <person name="Hibbett D.S."/>
        </authorList>
    </citation>
    <scope>NUCLEOTIDE SEQUENCE [LARGE SCALE GENOMIC DNA]</scope>
    <source>
        <strain evidence="3">RWD-64-598 SS2</strain>
    </source>
</reference>
<keyword evidence="1" id="KW-0812">Transmembrane</keyword>
<dbReference type="RefSeq" id="XP_007775607.1">
    <property type="nucleotide sequence ID" value="XM_007777417.1"/>
</dbReference>
<keyword evidence="1" id="KW-1133">Transmembrane helix</keyword>
<dbReference type="KEGG" id="cput:CONPUDRAFT_147860"/>
<evidence type="ECO:0000256" key="1">
    <source>
        <dbReference type="SAM" id="Phobius"/>
    </source>
</evidence>
<gene>
    <name evidence="2" type="ORF">CONPUDRAFT_147860</name>
</gene>
<dbReference type="Proteomes" id="UP000053558">
    <property type="component" value="Unassembled WGS sequence"/>
</dbReference>
<protein>
    <submittedName>
        <fullName evidence="2">Uncharacterized protein</fullName>
    </submittedName>
</protein>
<accession>R7SGT0</accession>
<feature type="transmembrane region" description="Helical" evidence="1">
    <location>
        <begin position="159"/>
        <end position="180"/>
    </location>
</feature>
<evidence type="ECO:0000313" key="3">
    <source>
        <dbReference type="Proteomes" id="UP000053558"/>
    </source>
</evidence>
<dbReference type="GeneID" id="19202383"/>
<name>R7SGT0_CONPW</name>
<keyword evidence="1" id="KW-0472">Membrane</keyword>
<feature type="transmembrane region" description="Helical" evidence="1">
    <location>
        <begin position="131"/>
        <end position="153"/>
    </location>
</feature>
<dbReference type="AlphaFoldDB" id="R7SGT0"/>
<keyword evidence="3" id="KW-1185">Reference proteome</keyword>